<dbReference type="Gene3D" id="3.40.50.300">
    <property type="entry name" value="P-loop containing nucleotide triphosphate hydrolases"/>
    <property type="match status" value="1"/>
</dbReference>
<dbReference type="VEuPathDB" id="FungiDB:F503_06888"/>
<evidence type="ECO:0000256" key="2">
    <source>
        <dbReference type="SAM" id="MobiDB-lite"/>
    </source>
</evidence>
<dbReference type="OrthoDB" id="443402at2759"/>
<dbReference type="EMBL" id="KE148147">
    <property type="protein sequence ID" value="EPE09112.1"/>
    <property type="molecule type" value="Genomic_DNA"/>
</dbReference>
<feature type="region of interest" description="Disordered" evidence="2">
    <location>
        <begin position="299"/>
        <end position="328"/>
    </location>
</feature>
<evidence type="ECO:0000259" key="3">
    <source>
        <dbReference type="Pfam" id="PF24883"/>
    </source>
</evidence>
<dbReference type="OMA" id="RRITHCK"/>
<dbReference type="STRING" id="1262450.S3C8E5"/>
<evidence type="ECO:0000313" key="4">
    <source>
        <dbReference type="EMBL" id="EPE09112.1"/>
    </source>
</evidence>
<keyword evidence="5" id="KW-1185">Reference proteome</keyword>
<sequence>MDPISALGLASNIIQFVDFASQLVTTGLDIYKSSHGATRENAALEVSVTQLKNFTASLKVVHADHGKPSLRQSVSIPTELVYQHKELSAPHIATIQTVASECSLLCAETLSIVNGLKVPHDTSFRRLRAMAATVKTFYRGKEIKDLDERLRNQQARLGLCFFPLLNEQHRYTIEVAQHISAQGKTLSNGQTAGFQAISEQLDALGDRIQNASIPTRQPPHYTRRRSYKQHPMTEPSHNYINDIKHIVNDLSLADDDLALLEKQQSFVRSLHVEGQSERHESIPEAYRATFEWVLPEEVPGDEPFQPAGDAKKAEKAKMKESKQDTKRHSLSRWLKHENGIFWVSGRPGSGKSTLMKFIADHPRTRTALEAWADGKPLAVASHYFWISGTTLQKSLKGMLLRLLFDVLQHQPELAQDVFGARFQNWNTGYSAEVLATRGEDAWTIKELATALESLTENKDLGIRICFFIDGLDEYDGDHFELCRVLKNMKFSGNVKLCVSSRPWNVFEQAFGADQARMIHVHELTWNDIKVFAEHHLQNHGVSDTVYLSKSDIHKLSQYITETAKGVFLWVHLATKSLRDGVVAGDTVGDLWKRLEDFPAELEPFFLRILEGVDKTHQRYMADVFQMMLFTYERMRLTKIYVAYSLAQQHGLVQNESDLRTCLDIPLEQIKRQFNARTGGLTSVSSDGEHVILIHRTVRDFLVSNPTQKYLREKSPSFHPYLGLLKSTFCYLRWALLHDDIPDAHSFGYLRHHIGAVAERAMVEDSDETIKVLDTCTEIVSEPAYRNNAYAHKVLHEFLALDGLALADSDDMEATNTESAVLRKLSLKRFFIFCKRYYSAKVAADKTFFKGYNNSELTYDISRHTTAEENHIQLADAMYYADETQYRANHLETLLDRVAAFEHVLASAIKTTLPLASYGPVLRNTRLMAKLDPQLVASLKSHIESLESAAAAVEGNRPDR</sequence>
<protein>
    <submittedName>
        <fullName evidence="4">Nacht nucleoside triphosphatase</fullName>
    </submittedName>
</protein>
<name>S3C8E5_OPHP1</name>
<feature type="domain" description="Nephrocystin 3-like N-terminal" evidence="3">
    <location>
        <begin position="327"/>
        <end position="501"/>
    </location>
</feature>
<dbReference type="Proteomes" id="UP000016923">
    <property type="component" value="Unassembled WGS sequence"/>
</dbReference>
<reference evidence="4 5" key="1">
    <citation type="journal article" date="2013" name="BMC Genomics">
        <title>The genome and transcriptome of the pine saprophyte Ophiostoma piceae, and a comparison with the bark beetle-associated pine pathogen Grosmannia clavigera.</title>
        <authorList>
            <person name="Haridas S."/>
            <person name="Wang Y."/>
            <person name="Lim L."/>
            <person name="Massoumi Alamouti S."/>
            <person name="Jackman S."/>
            <person name="Docking R."/>
            <person name="Robertson G."/>
            <person name="Birol I."/>
            <person name="Bohlmann J."/>
            <person name="Breuil C."/>
        </authorList>
    </citation>
    <scope>NUCLEOTIDE SEQUENCE [LARGE SCALE GENOMIC DNA]</scope>
    <source>
        <strain evidence="4 5">UAMH 11346</strain>
    </source>
</reference>
<dbReference type="HOGENOM" id="CLU_307977_0_0_1"/>
<gene>
    <name evidence="4" type="ORF">F503_06888</name>
</gene>
<dbReference type="eggNOG" id="KOG0424">
    <property type="taxonomic scope" value="Eukaryota"/>
</dbReference>
<dbReference type="InterPro" id="IPR056884">
    <property type="entry name" value="NPHP3-like_N"/>
</dbReference>
<feature type="compositionally biased region" description="Basic and acidic residues" evidence="2">
    <location>
        <begin position="309"/>
        <end position="327"/>
    </location>
</feature>
<feature type="region of interest" description="Disordered" evidence="2">
    <location>
        <begin position="211"/>
        <end position="236"/>
    </location>
</feature>
<dbReference type="AlphaFoldDB" id="S3C8E5"/>
<proteinExistence type="predicted"/>
<organism evidence="4 5">
    <name type="scientific">Ophiostoma piceae (strain UAMH 11346)</name>
    <name type="common">Sap stain fungus</name>
    <dbReference type="NCBI Taxonomy" id="1262450"/>
    <lineage>
        <taxon>Eukaryota</taxon>
        <taxon>Fungi</taxon>
        <taxon>Dikarya</taxon>
        <taxon>Ascomycota</taxon>
        <taxon>Pezizomycotina</taxon>
        <taxon>Sordariomycetes</taxon>
        <taxon>Sordariomycetidae</taxon>
        <taxon>Ophiostomatales</taxon>
        <taxon>Ophiostomataceae</taxon>
        <taxon>Ophiostoma</taxon>
    </lineage>
</organism>
<keyword evidence="1" id="KW-0677">Repeat</keyword>
<dbReference type="PANTHER" id="PTHR10039">
    <property type="entry name" value="AMELOGENIN"/>
    <property type="match status" value="1"/>
</dbReference>
<dbReference type="SUPFAM" id="SSF52540">
    <property type="entry name" value="P-loop containing nucleoside triphosphate hydrolases"/>
    <property type="match status" value="1"/>
</dbReference>
<evidence type="ECO:0000256" key="1">
    <source>
        <dbReference type="ARBA" id="ARBA00022737"/>
    </source>
</evidence>
<dbReference type="InterPro" id="IPR027417">
    <property type="entry name" value="P-loop_NTPase"/>
</dbReference>
<accession>S3C8E5</accession>
<dbReference type="PANTHER" id="PTHR10039:SF5">
    <property type="entry name" value="NACHT DOMAIN-CONTAINING PROTEIN"/>
    <property type="match status" value="1"/>
</dbReference>
<dbReference type="Pfam" id="PF24883">
    <property type="entry name" value="NPHP3_N"/>
    <property type="match status" value="1"/>
</dbReference>
<evidence type="ECO:0000313" key="5">
    <source>
        <dbReference type="Proteomes" id="UP000016923"/>
    </source>
</evidence>